<reference evidence="3 4" key="1">
    <citation type="journal article" date="2021" name="Sci. Rep.">
        <title>The genome of the diatom Chaetoceros tenuissimus carries an ancient integrated fragment of an extant virus.</title>
        <authorList>
            <person name="Hongo Y."/>
            <person name="Kimura K."/>
            <person name="Takaki Y."/>
            <person name="Yoshida Y."/>
            <person name="Baba S."/>
            <person name="Kobayashi G."/>
            <person name="Nagasaki K."/>
            <person name="Hano T."/>
            <person name="Tomaru Y."/>
        </authorList>
    </citation>
    <scope>NUCLEOTIDE SEQUENCE [LARGE SCALE GENOMIC DNA]</scope>
    <source>
        <strain evidence="3 4">NIES-3715</strain>
    </source>
</reference>
<feature type="region of interest" description="Disordered" evidence="1">
    <location>
        <begin position="1"/>
        <end position="40"/>
    </location>
</feature>
<dbReference type="Pfam" id="PF02214">
    <property type="entry name" value="BTB_2"/>
    <property type="match status" value="1"/>
</dbReference>
<dbReference type="PANTHER" id="PTHR14499">
    <property type="entry name" value="POTASSIUM CHANNEL TETRAMERIZATION DOMAIN-CONTAINING"/>
    <property type="match status" value="1"/>
</dbReference>
<dbReference type="EMBL" id="BLLK01000046">
    <property type="protein sequence ID" value="GFH53166.1"/>
    <property type="molecule type" value="Genomic_DNA"/>
</dbReference>
<organism evidence="3 4">
    <name type="scientific">Chaetoceros tenuissimus</name>
    <dbReference type="NCBI Taxonomy" id="426638"/>
    <lineage>
        <taxon>Eukaryota</taxon>
        <taxon>Sar</taxon>
        <taxon>Stramenopiles</taxon>
        <taxon>Ochrophyta</taxon>
        <taxon>Bacillariophyta</taxon>
        <taxon>Coscinodiscophyceae</taxon>
        <taxon>Chaetocerotophycidae</taxon>
        <taxon>Chaetocerotales</taxon>
        <taxon>Chaetocerotaceae</taxon>
        <taxon>Chaetoceros</taxon>
    </lineage>
</organism>
<dbReference type="InterPro" id="IPR011333">
    <property type="entry name" value="SKP1/BTB/POZ_sf"/>
</dbReference>
<sequence>MSEIVDLDQRGTSIDPMKKRERDRDLAEQQKRGKTDLTETHEHDDIKPIDVLHLNIGGKRLDVLRRTLCSIESSMLASRFSGRWDDSLKDEKGHFFINEEYTLFKAMVDYLRKKETETDLYPAKPPDDLVFSKFDGGFTKHDFYRMLDYYGMLFQIYPVRLRGAYSPEDTQNRNFSMWCKH</sequence>
<dbReference type="PANTHER" id="PTHR14499:SF136">
    <property type="entry name" value="GH08630P"/>
    <property type="match status" value="1"/>
</dbReference>
<dbReference type="GO" id="GO:0051260">
    <property type="term" value="P:protein homooligomerization"/>
    <property type="evidence" value="ECO:0007669"/>
    <property type="project" value="InterPro"/>
</dbReference>
<dbReference type="AlphaFoldDB" id="A0AAD3CXW4"/>
<evidence type="ECO:0000259" key="2">
    <source>
        <dbReference type="Pfam" id="PF02214"/>
    </source>
</evidence>
<evidence type="ECO:0000313" key="3">
    <source>
        <dbReference type="EMBL" id="GFH53166.1"/>
    </source>
</evidence>
<protein>
    <recommendedName>
        <fullName evidence="2">Potassium channel tetramerisation-type BTB domain-containing protein</fullName>
    </recommendedName>
</protein>
<dbReference type="Gene3D" id="3.30.710.10">
    <property type="entry name" value="Potassium Channel Kv1.1, Chain A"/>
    <property type="match status" value="1"/>
</dbReference>
<accession>A0AAD3CXW4</accession>
<feature type="compositionally biased region" description="Basic and acidic residues" evidence="1">
    <location>
        <begin position="16"/>
        <end position="40"/>
    </location>
</feature>
<dbReference type="Proteomes" id="UP001054902">
    <property type="component" value="Unassembled WGS sequence"/>
</dbReference>
<keyword evidence="4" id="KW-1185">Reference proteome</keyword>
<name>A0AAD3CXW4_9STRA</name>
<evidence type="ECO:0000256" key="1">
    <source>
        <dbReference type="SAM" id="MobiDB-lite"/>
    </source>
</evidence>
<feature type="domain" description="Potassium channel tetramerisation-type BTB" evidence="2">
    <location>
        <begin position="53"/>
        <end position="114"/>
    </location>
</feature>
<comment type="caution">
    <text evidence="3">The sequence shown here is derived from an EMBL/GenBank/DDBJ whole genome shotgun (WGS) entry which is preliminary data.</text>
</comment>
<proteinExistence type="predicted"/>
<dbReference type="InterPro" id="IPR003131">
    <property type="entry name" value="T1-type_BTB"/>
</dbReference>
<evidence type="ECO:0000313" key="4">
    <source>
        <dbReference type="Proteomes" id="UP001054902"/>
    </source>
</evidence>
<gene>
    <name evidence="3" type="ORF">CTEN210_09642</name>
</gene>
<dbReference type="SUPFAM" id="SSF54695">
    <property type="entry name" value="POZ domain"/>
    <property type="match status" value="1"/>
</dbReference>